<evidence type="ECO:0000313" key="3">
    <source>
        <dbReference type="EMBL" id="KAJ7618012.1"/>
    </source>
</evidence>
<dbReference type="EMBL" id="JARKIF010000020">
    <property type="protein sequence ID" value="KAJ7618012.1"/>
    <property type="molecule type" value="Genomic_DNA"/>
</dbReference>
<comment type="similarity">
    <text evidence="1">Belongs to the short-chain dehydrogenases/reductases (SDR) family.</text>
</comment>
<evidence type="ECO:0008006" key="5">
    <source>
        <dbReference type="Google" id="ProtNLM"/>
    </source>
</evidence>
<dbReference type="PANTHER" id="PTHR24320">
    <property type="entry name" value="RETINOL DEHYDROGENASE"/>
    <property type="match status" value="1"/>
</dbReference>
<proteinExistence type="inferred from homology"/>
<keyword evidence="4" id="KW-1185">Reference proteome</keyword>
<dbReference type="SUPFAM" id="SSF51735">
    <property type="entry name" value="NAD(P)-binding Rossmann-fold domains"/>
    <property type="match status" value="1"/>
</dbReference>
<protein>
    <recommendedName>
        <fullName evidence="5">Short-chain dehydrogenase</fullName>
    </recommendedName>
</protein>
<evidence type="ECO:0000313" key="4">
    <source>
        <dbReference type="Proteomes" id="UP001221142"/>
    </source>
</evidence>
<dbReference type="Gene3D" id="3.40.50.720">
    <property type="entry name" value="NAD(P)-binding Rossmann-like Domain"/>
    <property type="match status" value="1"/>
</dbReference>
<dbReference type="InterPro" id="IPR036291">
    <property type="entry name" value="NAD(P)-bd_dom_sf"/>
</dbReference>
<comment type="caution">
    <text evidence="3">The sequence shown here is derived from an EMBL/GenBank/DDBJ whole genome shotgun (WGS) entry which is preliminary data.</text>
</comment>
<name>A0AAD7BDI2_9AGAR</name>
<dbReference type="Proteomes" id="UP001221142">
    <property type="component" value="Unassembled WGS sequence"/>
</dbReference>
<keyword evidence="2" id="KW-0560">Oxidoreductase</keyword>
<organism evidence="3 4">
    <name type="scientific">Roridomyces roridus</name>
    <dbReference type="NCBI Taxonomy" id="1738132"/>
    <lineage>
        <taxon>Eukaryota</taxon>
        <taxon>Fungi</taxon>
        <taxon>Dikarya</taxon>
        <taxon>Basidiomycota</taxon>
        <taxon>Agaricomycotina</taxon>
        <taxon>Agaricomycetes</taxon>
        <taxon>Agaricomycetidae</taxon>
        <taxon>Agaricales</taxon>
        <taxon>Marasmiineae</taxon>
        <taxon>Mycenaceae</taxon>
        <taxon>Roridomyces</taxon>
    </lineage>
</organism>
<dbReference type="GO" id="GO:0016491">
    <property type="term" value="F:oxidoreductase activity"/>
    <property type="evidence" value="ECO:0007669"/>
    <property type="project" value="UniProtKB-KW"/>
</dbReference>
<accession>A0AAD7BDI2</accession>
<evidence type="ECO:0000256" key="2">
    <source>
        <dbReference type="ARBA" id="ARBA00023002"/>
    </source>
</evidence>
<evidence type="ECO:0000256" key="1">
    <source>
        <dbReference type="ARBA" id="ARBA00006484"/>
    </source>
</evidence>
<sequence>MTAYMQAKSANMLTAREMARRAKVKLDVFSVNPGLIYTNLLQPEAVQAYLRILDIVHPDGSPNHEKCDFWKTIPQGAATTVFAAFDPQLSDASGAYLDNCQIADHKVASHTSDPVVAEKLWTLTEEILGEKFTF</sequence>
<reference evidence="3" key="1">
    <citation type="submission" date="2023-03" db="EMBL/GenBank/DDBJ databases">
        <title>Massive genome expansion in bonnet fungi (Mycena s.s.) driven by repeated elements and novel gene families across ecological guilds.</title>
        <authorList>
            <consortium name="Lawrence Berkeley National Laboratory"/>
            <person name="Harder C.B."/>
            <person name="Miyauchi S."/>
            <person name="Viragh M."/>
            <person name="Kuo A."/>
            <person name="Thoen E."/>
            <person name="Andreopoulos B."/>
            <person name="Lu D."/>
            <person name="Skrede I."/>
            <person name="Drula E."/>
            <person name="Henrissat B."/>
            <person name="Morin E."/>
            <person name="Kohler A."/>
            <person name="Barry K."/>
            <person name="LaButti K."/>
            <person name="Morin E."/>
            <person name="Salamov A."/>
            <person name="Lipzen A."/>
            <person name="Mereny Z."/>
            <person name="Hegedus B."/>
            <person name="Baldrian P."/>
            <person name="Stursova M."/>
            <person name="Weitz H."/>
            <person name="Taylor A."/>
            <person name="Grigoriev I.V."/>
            <person name="Nagy L.G."/>
            <person name="Martin F."/>
            <person name="Kauserud H."/>
        </authorList>
    </citation>
    <scope>NUCLEOTIDE SEQUENCE</scope>
    <source>
        <strain evidence="3">9284</strain>
    </source>
</reference>
<gene>
    <name evidence="3" type="ORF">FB45DRAFT_1063534</name>
</gene>
<dbReference type="AlphaFoldDB" id="A0AAD7BDI2"/>
<dbReference type="PANTHER" id="PTHR24320:SF283">
    <property type="entry name" value="RETINOL DEHYDROGENASE 11"/>
    <property type="match status" value="1"/>
</dbReference>